<reference evidence="17" key="2">
    <citation type="submission" date="2025-09" db="UniProtKB">
        <authorList>
            <consortium name="Ensembl"/>
        </authorList>
    </citation>
    <scope>IDENTIFICATION</scope>
</reference>
<dbReference type="AlphaFoldDB" id="A0A674K6I3"/>
<dbReference type="InParanoid" id="A0A674K6I3"/>
<evidence type="ECO:0000313" key="17">
    <source>
        <dbReference type="Ensembl" id="ENSTMTP00000028558.1"/>
    </source>
</evidence>
<comment type="similarity">
    <text evidence="10">Belongs to the AB hydrolase superfamily. ABHD14 family.</text>
</comment>
<dbReference type="GeneTree" id="ENSGT00940000161296"/>
<dbReference type="PANTHER" id="PTHR46197">
    <property type="entry name" value="PROTEIN ABHD14B-LIKE"/>
    <property type="match status" value="1"/>
</dbReference>
<evidence type="ECO:0000256" key="4">
    <source>
        <dbReference type="ARBA" id="ARBA00022692"/>
    </source>
</evidence>
<feature type="compositionally biased region" description="Basic and acidic residues" evidence="14">
    <location>
        <begin position="1"/>
        <end position="18"/>
    </location>
</feature>
<evidence type="ECO:0000256" key="1">
    <source>
        <dbReference type="ARBA" id="ARBA00004496"/>
    </source>
</evidence>
<evidence type="ECO:0000256" key="6">
    <source>
        <dbReference type="ARBA" id="ARBA00022968"/>
    </source>
</evidence>
<dbReference type="InterPro" id="IPR000073">
    <property type="entry name" value="AB_hydrolase_1"/>
</dbReference>
<keyword evidence="18" id="KW-1185">Reference proteome</keyword>
<evidence type="ECO:0000313" key="18">
    <source>
        <dbReference type="Proteomes" id="UP000472274"/>
    </source>
</evidence>
<evidence type="ECO:0000259" key="16">
    <source>
        <dbReference type="Pfam" id="PF12697"/>
    </source>
</evidence>
<evidence type="ECO:0000256" key="10">
    <source>
        <dbReference type="ARBA" id="ARBA00037942"/>
    </source>
</evidence>
<evidence type="ECO:0000256" key="11">
    <source>
        <dbReference type="ARBA" id="ARBA00056841"/>
    </source>
</evidence>
<proteinExistence type="inferred from homology"/>
<dbReference type="GO" id="GO:0016787">
    <property type="term" value="F:hydrolase activity"/>
    <property type="evidence" value="ECO:0007669"/>
    <property type="project" value="UniProtKB-KW"/>
</dbReference>
<reference evidence="17" key="1">
    <citation type="submission" date="2025-08" db="UniProtKB">
        <authorList>
            <consortium name="Ensembl"/>
        </authorList>
    </citation>
    <scope>IDENTIFICATION</scope>
</reference>
<organism evidence="17 18">
    <name type="scientific">Terrapene triunguis</name>
    <name type="common">Three-toed box turtle</name>
    <dbReference type="NCBI Taxonomy" id="2587831"/>
    <lineage>
        <taxon>Eukaryota</taxon>
        <taxon>Metazoa</taxon>
        <taxon>Chordata</taxon>
        <taxon>Craniata</taxon>
        <taxon>Vertebrata</taxon>
        <taxon>Euteleostomi</taxon>
        <taxon>Archelosauria</taxon>
        <taxon>Testudinata</taxon>
        <taxon>Testudines</taxon>
        <taxon>Cryptodira</taxon>
        <taxon>Durocryptodira</taxon>
        <taxon>Testudinoidea</taxon>
        <taxon>Emydidae</taxon>
        <taxon>Terrapene</taxon>
    </lineage>
</organism>
<evidence type="ECO:0000256" key="5">
    <source>
        <dbReference type="ARBA" id="ARBA00022801"/>
    </source>
</evidence>
<dbReference type="Pfam" id="PF12697">
    <property type="entry name" value="Abhydrolase_6"/>
    <property type="match status" value="1"/>
</dbReference>
<dbReference type="InterPro" id="IPR042566">
    <property type="entry name" value="L1_C"/>
</dbReference>
<evidence type="ECO:0000256" key="15">
    <source>
        <dbReference type="SAM" id="Phobius"/>
    </source>
</evidence>
<evidence type="ECO:0000256" key="13">
    <source>
        <dbReference type="ARBA" id="ARBA00079023"/>
    </source>
</evidence>
<keyword evidence="7 15" id="KW-1133">Transmembrane helix</keyword>
<dbReference type="Ensembl" id="ENSTMTT00000029595.1">
    <property type="protein sequence ID" value="ENSTMTP00000028558.1"/>
    <property type="gene ID" value="ENSTMTG00000020724.1"/>
</dbReference>
<evidence type="ECO:0000256" key="7">
    <source>
        <dbReference type="ARBA" id="ARBA00022989"/>
    </source>
</evidence>
<comment type="subcellular location">
    <subcellularLocation>
        <location evidence="1">Cytoplasm</location>
    </subcellularLocation>
    <subcellularLocation>
        <location evidence="2">Membrane</location>
        <topology evidence="2">Single-pass type II membrane protein</topology>
    </subcellularLocation>
</comment>
<name>A0A674K6I3_9SAUR</name>
<keyword evidence="3" id="KW-0963">Cytoplasm</keyword>
<dbReference type="Proteomes" id="UP000472274">
    <property type="component" value="Unplaced"/>
</dbReference>
<dbReference type="Gene3D" id="3.30.250.20">
    <property type="entry name" value="L1 transposable element, C-terminal domain"/>
    <property type="match status" value="1"/>
</dbReference>
<protein>
    <recommendedName>
        <fullName evidence="12">Protein ABHD14A</fullName>
    </recommendedName>
    <alternativeName>
        <fullName evidence="13">Alpha/beta hydrolase domain-containing protein 14A</fullName>
    </alternativeName>
</protein>
<dbReference type="GO" id="GO:0005737">
    <property type="term" value="C:cytoplasm"/>
    <property type="evidence" value="ECO:0007669"/>
    <property type="project" value="UniProtKB-SubCell"/>
</dbReference>
<comment type="function">
    <text evidence="11">Possible role in granule neuron development.</text>
</comment>
<dbReference type="PANTHER" id="PTHR46197:SF1">
    <property type="entry name" value="PROTEIN ABHD14A"/>
    <property type="match status" value="1"/>
</dbReference>
<dbReference type="SUPFAM" id="SSF53474">
    <property type="entry name" value="alpha/beta-Hydrolases"/>
    <property type="match status" value="1"/>
</dbReference>
<keyword evidence="6" id="KW-0735">Signal-anchor</keyword>
<keyword evidence="8 15" id="KW-0472">Membrane</keyword>
<evidence type="ECO:0000256" key="12">
    <source>
        <dbReference type="ARBA" id="ARBA00073591"/>
    </source>
</evidence>
<evidence type="ECO:0000256" key="9">
    <source>
        <dbReference type="ARBA" id="ARBA00023180"/>
    </source>
</evidence>
<evidence type="ECO:0000256" key="14">
    <source>
        <dbReference type="SAM" id="MobiDB-lite"/>
    </source>
</evidence>
<feature type="domain" description="AB hydrolase-1" evidence="16">
    <location>
        <begin position="363"/>
        <end position="441"/>
    </location>
</feature>
<evidence type="ECO:0000256" key="2">
    <source>
        <dbReference type="ARBA" id="ARBA00004606"/>
    </source>
</evidence>
<gene>
    <name evidence="17" type="primary">ABHD14A</name>
</gene>
<keyword evidence="5" id="KW-0378">Hydrolase</keyword>
<feature type="transmembrane region" description="Helical" evidence="15">
    <location>
        <begin position="281"/>
        <end position="301"/>
    </location>
</feature>
<dbReference type="FunFam" id="3.40.50.1820:FF:000093">
    <property type="entry name" value="protein ABHD14A isoform X1"/>
    <property type="match status" value="1"/>
</dbReference>
<sequence length="537" mass="59278">MPRREQVTERLSAREGKHGTRLSAANAIPERLDQVVSEQAALGEALASLSEELRKLAKWLEETAGRVEALDTKVVTTQSCVVKHAALMRELARGSLETERRLEELENRVRARNVRVIGVPATVGETDLIPFLENLVLAYLGLNAKEAPMRIENAYRLPTREAGGSARVAGTGTVLMTLSDFWARERILRAARACRATKFQGPKVSFFPDLSPATHARRQRLVVLKQAFVKEGAQAYVLYPAKLKVLCRGQTYVFKDCASAARLLDEIRQERLTMALIRNRLGLLVLGVLVTFVLYLLLPAIQHERFTSRAGSHKAQARAEEKGQRDVNVTVLTGTIAGSPSILFREGFLLQRAGTPSPKRLEVVFLHGQAFTSKTWEDLGTLTLLSEEGYRSIAIDLPGYGNSPPSDAVSTEQGRVAFLQHVLKELGIQRPVLISPSMSGRYSVPFVLVHGAQLKGFVPIAPVGTQDYTAQQYQQVQTPTLIVYGERDTSLGAQSLQSLRQLPKHKAVALPDAGHACYLEKPREFHEALLAFLGELQ</sequence>
<accession>A0A674K6I3</accession>
<evidence type="ECO:0000256" key="8">
    <source>
        <dbReference type="ARBA" id="ARBA00023136"/>
    </source>
</evidence>
<keyword evidence="4 15" id="KW-0812">Transmembrane</keyword>
<dbReference type="Gene3D" id="3.40.50.1820">
    <property type="entry name" value="alpha/beta hydrolase"/>
    <property type="match status" value="1"/>
</dbReference>
<evidence type="ECO:0000256" key="3">
    <source>
        <dbReference type="ARBA" id="ARBA00022490"/>
    </source>
</evidence>
<dbReference type="InterPro" id="IPR029058">
    <property type="entry name" value="AB_hydrolase_fold"/>
</dbReference>
<keyword evidence="9" id="KW-0325">Glycoprotein</keyword>
<dbReference type="GO" id="GO:0016020">
    <property type="term" value="C:membrane"/>
    <property type="evidence" value="ECO:0007669"/>
    <property type="project" value="UniProtKB-SubCell"/>
</dbReference>
<feature type="region of interest" description="Disordered" evidence="14">
    <location>
        <begin position="1"/>
        <end position="21"/>
    </location>
</feature>